<keyword evidence="1" id="KW-0472">Membrane</keyword>
<gene>
    <name evidence="2" type="ORF">QQ91_0000890</name>
</gene>
<keyword evidence="3" id="KW-1185">Reference proteome</keyword>
<dbReference type="Proteomes" id="UP000031561">
    <property type="component" value="Unassembled WGS sequence"/>
</dbReference>
<dbReference type="EMBL" id="JTHE03000005">
    <property type="protein sequence ID" value="MCM1981387.1"/>
    <property type="molecule type" value="Genomic_DNA"/>
</dbReference>
<feature type="transmembrane region" description="Helical" evidence="1">
    <location>
        <begin position="95"/>
        <end position="113"/>
    </location>
</feature>
<evidence type="ECO:0000313" key="3">
    <source>
        <dbReference type="Proteomes" id="UP000031561"/>
    </source>
</evidence>
<protein>
    <recommendedName>
        <fullName evidence="4">Histidine kinase</fullName>
    </recommendedName>
</protein>
<feature type="transmembrane region" description="Helical" evidence="1">
    <location>
        <begin position="125"/>
        <end position="146"/>
    </location>
</feature>
<evidence type="ECO:0008006" key="4">
    <source>
        <dbReference type="Google" id="ProtNLM"/>
    </source>
</evidence>
<sequence>MSHLEPIESSSGLTLTFCVWPPAIDIPAIYPKTPMANYLVATFSNLAEAEVAYGSVCDRFPEERQVTLLGAGNQTSDAMKIYDPNQVAQQQMQRMMIWLVPFGFFAGLTFNRITDLTIVEQGGWVINGVLGGLLGAASGLLGAIFIGGGPRLFSADLEAMTLQKRIEQGKVILVFIGTEVQIRQVNRMLRSPGCDLIQVYEGPQPE</sequence>
<accession>A0ABD4SZ99</accession>
<organism evidence="2 3">
    <name type="scientific">Lyngbya confervoides BDU141951</name>
    <dbReference type="NCBI Taxonomy" id="1574623"/>
    <lineage>
        <taxon>Bacteria</taxon>
        <taxon>Bacillati</taxon>
        <taxon>Cyanobacteriota</taxon>
        <taxon>Cyanophyceae</taxon>
        <taxon>Oscillatoriophycideae</taxon>
        <taxon>Oscillatoriales</taxon>
        <taxon>Microcoleaceae</taxon>
        <taxon>Lyngbya</taxon>
    </lineage>
</organism>
<keyword evidence="1" id="KW-1133">Transmembrane helix</keyword>
<keyword evidence="1" id="KW-0812">Transmembrane</keyword>
<comment type="caution">
    <text evidence="2">The sequence shown here is derived from an EMBL/GenBank/DDBJ whole genome shotgun (WGS) entry which is preliminary data.</text>
</comment>
<reference evidence="2 3" key="1">
    <citation type="journal article" date="2015" name="Genome Announc.">
        <title>Draft Genome Sequence of Filamentous Marine Cyanobacterium Lyngbya confervoides Strain BDU141951.</title>
        <authorList>
            <person name="Chandrababunaidu M.M."/>
            <person name="Sen D."/>
            <person name="Tripathy S."/>
        </authorList>
    </citation>
    <scope>NUCLEOTIDE SEQUENCE [LARGE SCALE GENOMIC DNA]</scope>
    <source>
        <strain evidence="2 3">BDU141951</strain>
    </source>
</reference>
<dbReference type="AlphaFoldDB" id="A0ABD4SZ99"/>
<name>A0ABD4SZ99_9CYAN</name>
<proteinExistence type="predicted"/>
<dbReference type="RefSeq" id="WP_250833216.1">
    <property type="nucleotide sequence ID" value="NZ_JTHE03000005.1"/>
</dbReference>
<evidence type="ECO:0000256" key="1">
    <source>
        <dbReference type="SAM" id="Phobius"/>
    </source>
</evidence>
<evidence type="ECO:0000313" key="2">
    <source>
        <dbReference type="EMBL" id="MCM1981387.1"/>
    </source>
</evidence>